<dbReference type="Gene3D" id="3.40.50.720">
    <property type="entry name" value="NAD(P)-binding Rossmann-like Domain"/>
    <property type="match status" value="1"/>
</dbReference>
<dbReference type="KEGG" id="spha:D3Y57_02345"/>
<dbReference type="OrthoDB" id="9792355at2"/>
<evidence type="ECO:0000256" key="2">
    <source>
        <dbReference type="ARBA" id="ARBA00023002"/>
    </source>
</evidence>
<gene>
    <name evidence="3" type="ORF">D3Y57_02345</name>
</gene>
<dbReference type="InterPro" id="IPR036291">
    <property type="entry name" value="NAD(P)-bd_dom_sf"/>
</dbReference>
<dbReference type="PRINTS" id="PR00081">
    <property type="entry name" value="GDHRDH"/>
</dbReference>
<evidence type="ECO:0000256" key="1">
    <source>
        <dbReference type="ARBA" id="ARBA00006484"/>
    </source>
</evidence>
<dbReference type="NCBIfam" id="NF005559">
    <property type="entry name" value="PRK07231.1"/>
    <property type="match status" value="1"/>
</dbReference>
<dbReference type="SUPFAM" id="SSF51735">
    <property type="entry name" value="NAD(P)-binding Rossmann-fold domains"/>
    <property type="match status" value="1"/>
</dbReference>
<dbReference type="InterPro" id="IPR020904">
    <property type="entry name" value="Sc_DH/Rdtase_CS"/>
</dbReference>
<dbReference type="RefSeq" id="WP_121152075.1">
    <property type="nucleotide sequence ID" value="NZ_CP032828.1"/>
</dbReference>
<dbReference type="PANTHER" id="PTHR24321">
    <property type="entry name" value="DEHYDROGENASES, SHORT CHAIN"/>
    <property type="match status" value="1"/>
</dbReference>
<name>A0A494TDV7_SPHPE</name>
<dbReference type="Pfam" id="PF13561">
    <property type="entry name" value="adh_short_C2"/>
    <property type="match status" value="1"/>
</dbReference>
<geneLocation type="plasmid" evidence="3">
    <name>unnamed1</name>
</geneLocation>
<dbReference type="PROSITE" id="PS00061">
    <property type="entry name" value="ADH_SHORT"/>
    <property type="match status" value="1"/>
</dbReference>
<dbReference type="PRINTS" id="PR00080">
    <property type="entry name" value="SDRFAMILY"/>
</dbReference>
<organism evidence="3 4">
    <name type="scientific">Sphingomonas paeninsulae</name>
    <dbReference type="NCBI Taxonomy" id="2319844"/>
    <lineage>
        <taxon>Bacteria</taxon>
        <taxon>Pseudomonadati</taxon>
        <taxon>Pseudomonadota</taxon>
        <taxon>Alphaproteobacteria</taxon>
        <taxon>Sphingomonadales</taxon>
        <taxon>Sphingomonadaceae</taxon>
        <taxon>Sphingomonas</taxon>
    </lineage>
</organism>
<keyword evidence="2" id="KW-0560">Oxidoreductase</keyword>
<dbReference type="Proteomes" id="UP000276254">
    <property type="component" value="Plasmid unnamed1"/>
</dbReference>
<accession>A0A494TDV7</accession>
<dbReference type="FunFam" id="3.40.50.720:FF:000084">
    <property type="entry name" value="Short-chain dehydrogenase reductase"/>
    <property type="match status" value="1"/>
</dbReference>
<evidence type="ECO:0000313" key="4">
    <source>
        <dbReference type="Proteomes" id="UP000276254"/>
    </source>
</evidence>
<reference evidence="3 4" key="1">
    <citation type="submission" date="2018-09" db="EMBL/GenBank/DDBJ databases">
        <title>Sphingomonas peninsula sp. nov., isolated from fildes peninsula, Antarctic soil.</title>
        <authorList>
            <person name="Yingchao G."/>
        </authorList>
    </citation>
    <scope>NUCLEOTIDE SEQUENCE [LARGE SCALE GENOMIC DNA]</scope>
    <source>
        <strain evidence="3 4">YZ-8</strain>
        <plasmid evidence="3 4">unnamed1</plasmid>
    </source>
</reference>
<dbReference type="InterPro" id="IPR002347">
    <property type="entry name" value="SDR_fam"/>
</dbReference>
<protein>
    <submittedName>
        <fullName evidence="3">SDR family oxidoreductase</fullName>
    </submittedName>
</protein>
<comment type="similarity">
    <text evidence="1">Belongs to the short-chain dehydrogenases/reductases (SDR) family.</text>
</comment>
<sequence>MLAGKTIIITGSGSGIGRAAALLFAEAGARLLLADQNESGVQETAAMVTDAGGKALARKIDVSKEVEVVALVEATLETYGRLDGAFNNAGVQMINKLVEDLTIEDWHRVNDINATGVFLCMKHQIKAMRKTGGGAIVNTASANASVAQPYSGEYVASKHAVVGITRGAATEALETGVRVNAVLPGMINTPMIAGLLESPEFRPRYAAALARHPIGRFGEPEDVAYVARFLLSDQSAFVNGAAIAVDGGYTAC</sequence>
<keyword evidence="3" id="KW-0614">Plasmid</keyword>
<dbReference type="CDD" id="cd05233">
    <property type="entry name" value="SDR_c"/>
    <property type="match status" value="1"/>
</dbReference>
<dbReference type="EMBL" id="CP032828">
    <property type="protein sequence ID" value="AYJ85452.1"/>
    <property type="molecule type" value="Genomic_DNA"/>
</dbReference>
<dbReference type="PANTHER" id="PTHR24321:SF8">
    <property type="entry name" value="ESTRADIOL 17-BETA-DEHYDROGENASE 8-RELATED"/>
    <property type="match status" value="1"/>
</dbReference>
<evidence type="ECO:0000313" key="3">
    <source>
        <dbReference type="EMBL" id="AYJ85452.1"/>
    </source>
</evidence>
<dbReference type="GO" id="GO:0016491">
    <property type="term" value="F:oxidoreductase activity"/>
    <property type="evidence" value="ECO:0007669"/>
    <property type="project" value="UniProtKB-KW"/>
</dbReference>
<proteinExistence type="inferred from homology"/>
<dbReference type="AlphaFoldDB" id="A0A494TDV7"/>
<keyword evidence="4" id="KW-1185">Reference proteome</keyword>